<evidence type="ECO:0000256" key="3">
    <source>
        <dbReference type="ARBA" id="ARBA00021315"/>
    </source>
</evidence>
<evidence type="ECO:0000256" key="1">
    <source>
        <dbReference type="ARBA" id="ARBA00003618"/>
    </source>
</evidence>
<evidence type="ECO:0000256" key="2">
    <source>
        <dbReference type="ARBA" id="ARBA00009441"/>
    </source>
</evidence>
<comment type="function">
    <text evidence="1 9">May be involved in recombinational repair of damaged DNA.</text>
</comment>
<sequence>MLRTLYVQNIALIERLELDIHPGFTALTGETGAGKSILLDAVGLLLGFRASAELVRSGATKAIVQGVFDIEEASASSIRLLCAKEGIELEEEQLVLTRELLSGGKTTARVNGRIVTVQFLREVGRLCIHQHGQHDSIALMRKEEHLSLLDAYGGEDVLAAKLEYRDVYNTYNDYFKQLQKMEISQRERAQQLDLLLFQKNEIASADLKSGEEEALRDEQIKLQHSEKLRTIVDEVYQKLYEGDARSSAIADEVYRLSHNVANAVHYDTGLTELHDYLQTAQVNLAEAIEFSRHYLSSIDSDPLRLQFVEDRLMTLMHLFRKYGENTEDVLAFYAEIDRECDQLVHHDETLAALQAKVDQFAKKVEESGKRLSDLRLHVAHNLEQALAKELGFLLMPKVQLHLQFIQTKPTASGMDDVEIMMSANQGEALKPLAKIASGGELSRVMLAIVHVLSECSPVPTLIFDEIDTGISGRAAQAVAERIAHIAQKHQVLTVTHMAQMASLATHHLAISKEMDDGRTFTHVKQLTFQERVDEIAKMIGGENVTETTRNQAKEMLSWNPPALASK</sequence>
<keyword evidence="12" id="KW-1185">Reference proteome</keyword>
<dbReference type="PANTHER" id="PTHR11059">
    <property type="entry name" value="DNA REPAIR PROTEIN RECN"/>
    <property type="match status" value="1"/>
</dbReference>
<proteinExistence type="inferred from homology"/>
<evidence type="ECO:0000256" key="8">
    <source>
        <dbReference type="ARBA" id="ARBA00033408"/>
    </source>
</evidence>
<keyword evidence="7 9" id="KW-0234">DNA repair</keyword>
<dbReference type="NCBIfam" id="TIGR00634">
    <property type="entry name" value="recN"/>
    <property type="match status" value="1"/>
</dbReference>
<dbReference type="SUPFAM" id="SSF52540">
    <property type="entry name" value="P-loop containing nucleoside triphosphate hydrolases"/>
    <property type="match status" value="1"/>
</dbReference>
<dbReference type="Pfam" id="PF02463">
    <property type="entry name" value="SMC_N"/>
    <property type="match status" value="1"/>
</dbReference>
<dbReference type="GO" id="GO:0006310">
    <property type="term" value="P:DNA recombination"/>
    <property type="evidence" value="ECO:0007669"/>
    <property type="project" value="InterPro"/>
</dbReference>
<dbReference type="AlphaFoldDB" id="A0A9X2ABU0"/>
<dbReference type="EMBL" id="JALBUF010000003">
    <property type="protein sequence ID" value="MCI0183129.1"/>
    <property type="molecule type" value="Genomic_DNA"/>
</dbReference>
<dbReference type="PIRSF" id="PIRSF003128">
    <property type="entry name" value="RecN"/>
    <property type="match status" value="1"/>
</dbReference>
<dbReference type="GO" id="GO:0005524">
    <property type="term" value="F:ATP binding"/>
    <property type="evidence" value="ECO:0007669"/>
    <property type="project" value="UniProtKB-KW"/>
</dbReference>
<feature type="domain" description="RecF/RecN/SMC N-terminal" evidence="10">
    <location>
        <begin position="2"/>
        <end position="513"/>
    </location>
</feature>
<accession>A0A9X2ABU0</accession>
<evidence type="ECO:0000256" key="5">
    <source>
        <dbReference type="ARBA" id="ARBA00022763"/>
    </source>
</evidence>
<dbReference type="InterPro" id="IPR027417">
    <property type="entry name" value="P-loop_NTPase"/>
</dbReference>
<evidence type="ECO:0000313" key="11">
    <source>
        <dbReference type="EMBL" id="MCI0183129.1"/>
    </source>
</evidence>
<evidence type="ECO:0000256" key="9">
    <source>
        <dbReference type="PIRNR" id="PIRNR003128"/>
    </source>
</evidence>
<keyword evidence="6" id="KW-0067">ATP-binding</keyword>
<dbReference type="FunFam" id="3.40.50.300:FF:000356">
    <property type="entry name" value="DNA repair protein RecN"/>
    <property type="match status" value="1"/>
</dbReference>
<evidence type="ECO:0000256" key="6">
    <source>
        <dbReference type="ARBA" id="ARBA00022840"/>
    </source>
</evidence>
<dbReference type="InterPro" id="IPR004604">
    <property type="entry name" value="DNA_recomb/repair_RecN"/>
</dbReference>
<evidence type="ECO:0000256" key="4">
    <source>
        <dbReference type="ARBA" id="ARBA00022741"/>
    </source>
</evidence>
<dbReference type="CDD" id="cd03241">
    <property type="entry name" value="ABC_RecN"/>
    <property type="match status" value="2"/>
</dbReference>
<dbReference type="PANTHER" id="PTHR11059:SF0">
    <property type="entry name" value="DNA REPAIR PROTEIN RECN"/>
    <property type="match status" value="1"/>
</dbReference>
<name>A0A9X2ABU0_9BACL</name>
<evidence type="ECO:0000259" key="10">
    <source>
        <dbReference type="Pfam" id="PF02463"/>
    </source>
</evidence>
<keyword evidence="4" id="KW-0547">Nucleotide-binding</keyword>
<keyword evidence="5 9" id="KW-0227">DNA damage</keyword>
<evidence type="ECO:0000256" key="7">
    <source>
        <dbReference type="ARBA" id="ARBA00023204"/>
    </source>
</evidence>
<comment type="similarity">
    <text evidence="2 9">Belongs to the RecN family.</text>
</comment>
<dbReference type="GO" id="GO:0006281">
    <property type="term" value="P:DNA repair"/>
    <property type="evidence" value="ECO:0007669"/>
    <property type="project" value="UniProtKB-KW"/>
</dbReference>
<dbReference type="GO" id="GO:0009432">
    <property type="term" value="P:SOS response"/>
    <property type="evidence" value="ECO:0007669"/>
    <property type="project" value="TreeGrafter"/>
</dbReference>
<dbReference type="RefSeq" id="WP_241712994.1">
    <property type="nucleotide sequence ID" value="NZ_JALBUF010000003.1"/>
</dbReference>
<gene>
    <name evidence="11" type="primary">recN</name>
    <name evidence="11" type="ORF">MM817_01399</name>
</gene>
<comment type="caution">
    <text evidence="11">The sequence shown here is derived from an EMBL/GenBank/DDBJ whole genome shotgun (WGS) entry which is preliminary data.</text>
</comment>
<organism evidence="11 12">
    <name type="scientific">Sulfoacidibacillus ferrooxidans</name>
    <dbReference type="NCBI Taxonomy" id="2005001"/>
    <lineage>
        <taxon>Bacteria</taxon>
        <taxon>Bacillati</taxon>
        <taxon>Bacillota</taxon>
        <taxon>Bacilli</taxon>
        <taxon>Bacillales</taxon>
        <taxon>Alicyclobacillaceae</taxon>
        <taxon>Sulfoacidibacillus</taxon>
    </lineage>
</organism>
<dbReference type="InterPro" id="IPR003395">
    <property type="entry name" value="RecF/RecN/SMC_N"/>
</dbReference>
<dbReference type="Proteomes" id="UP001139263">
    <property type="component" value="Unassembled WGS sequence"/>
</dbReference>
<evidence type="ECO:0000313" key="12">
    <source>
        <dbReference type="Proteomes" id="UP001139263"/>
    </source>
</evidence>
<dbReference type="GO" id="GO:0043590">
    <property type="term" value="C:bacterial nucleoid"/>
    <property type="evidence" value="ECO:0007669"/>
    <property type="project" value="TreeGrafter"/>
</dbReference>
<dbReference type="Gene3D" id="3.40.50.300">
    <property type="entry name" value="P-loop containing nucleotide triphosphate hydrolases"/>
    <property type="match status" value="2"/>
</dbReference>
<protein>
    <recommendedName>
        <fullName evidence="3 9">DNA repair protein RecN</fullName>
    </recommendedName>
    <alternativeName>
        <fullName evidence="8 9">Recombination protein N</fullName>
    </alternativeName>
</protein>
<reference evidence="11" key="1">
    <citation type="submission" date="2022-03" db="EMBL/GenBank/DDBJ databases">
        <title>Draft Genome Sequence of Firmicute Strain S0AB, a Heterotrophic Iron/Sulfur-Oxidizing Extreme Acidophile.</title>
        <authorList>
            <person name="Vergara E."/>
            <person name="Pakostova E."/>
            <person name="Johnson D.B."/>
            <person name="Holmes D.S."/>
        </authorList>
    </citation>
    <scope>NUCLEOTIDE SEQUENCE</scope>
    <source>
        <strain evidence="11">S0AB</strain>
    </source>
</reference>
<dbReference type="FunFam" id="3.40.50.300:FF:000319">
    <property type="entry name" value="DNA repair protein RecN"/>
    <property type="match status" value="1"/>
</dbReference>